<keyword evidence="1" id="KW-0472">Membrane</keyword>
<reference evidence="2 3" key="1">
    <citation type="submission" date="2016-11" db="EMBL/GenBank/DDBJ databases">
        <authorList>
            <person name="Jaros S."/>
            <person name="Januszkiewicz K."/>
            <person name="Wedrychowicz H."/>
        </authorList>
    </citation>
    <scope>NUCLEOTIDE SEQUENCE [LARGE SCALE GENOMIC DNA]</scope>
    <source>
        <strain evidence="2 3">DSM 46144</strain>
    </source>
</reference>
<keyword evidence="1" id="KW-1133">Transmembrane helix</keyword>
<protein>
    <submittedName>
        <fullName evidence="2">Uncharacterized protein</fullName>
    </submittedName>
</protein>
<organism evidence="2 3">
    <name type="scientific">Cryptosporangium aurantiacum</name>
    <dbReference type="NCBI Taxonomy" id="134849"/>
    <lineage>
        <taxon>Bacteria</taxon>
        <taxon>Bacillati</taxon>
        <taxon>Actinomycetota</taxon>
        <taxon>Actinomycetes</taxon>
        <taxon>Cryptosporangiales</taxon>
        <taxon>Cryptosporangiaceae</taxon>
        <taxon>Cryptosporangium</taxon>
    </lineage>
</organism>
<dbReference type="STRING" id="134849.SAMN05443668_103176"/>
<dbReference type="AlphaFoldDB" id="A0A1M7PCX9"/>
<keyword evidence="1" id="KW-0812">Transmembrane</keyword>
<feature type="transmembrane region" description="Helical" evidence="1">
    <location>
        <begin position="29"/>
        <end position="52"/>
    </location>
</feature>
<evidence type="ECO:0000256" key="1">
    <source>
        <dbReference type="SAM" id="Phobius"/>
    </source>
</evidence>
<sequence length="59" mass="6166">MTTGVVSLPLLLAATLLILWRPSAFADLPMIPFLLCIALAAVLLIAVGLMGADRSSTNQ</sequence>
<keyword evidence="3" id="KW-1185">Reference proteome</keyword>
<gene>
    <name evidence="2" type="ORF">SAMN05443668_103176</name>
</gene>
<evidence type="ECO:0000313" key="3">
    <source>
        <dbReference type="Proteomes" id="UP000184440"/>
    </source>
</evidence>
<dbReference type="EMBL" id="FRCS01000003">
    <property type="protein sequence ID" value="SHN14314.1"/>
    <property type="molecule type" value="Genomic_DNA"/>
</dbReference>
<dbReference type="RefSeq" id="WP_143175157.1">
    <property type="nucleotide sequence ID" value="NZ_FRCS01000003.1"/>
</dbReference>
<evidence type="ECO:0000313" key="2">
    <source>
        <dbReference type="EMBL" id="SHN14314.1"/>
    </source>
</evidence>
<dbReference type="Proteomes" id="UP000184440">
    <property type="component" value="Unassembled WGS sequence"/>
</dbReference>
<proteinExistence type="predicted"/>
<accession>A0A1M7PCX9</accession>
<name>A0A1M7PCX9_9ACTN</name>